<gene>
    <name evidence="5 7" type="primary">rplT</name>
    <name evidence="7" type="ORF">ENT43_01730</name>
</gene>
<organism evidence="7">
    <name type="scientific">candidate division CPR3 bacterium</name>
    <dbReference type="NCBI Taxonomy" id="2268181"/>
    <lineage>
        <taxon>Bacteria</taxon>
        <taxon>Bacteria division CPR3</taxon>
    </lineage>
</organism>
<dbReference type="FunFam" id="1.10.1900.20:FF:000001">
    <property type="entry name" value="50S ribosomal protein L20"/>
    <property type="match status" value="1"/>
</dbReference>
<comment type="caution">
    <text evidence="7">The sequence shown here is derived from an EMBL/GenBank/DDBJ whole genome shotgun (WGS) entry which is preliminary data.</text>
</comment>
<dbReference type="CDD" id="cd07026">
    <property type="entry name" value="Ribosomal_L20"/>
    <property type="match status" value="1"/>
</dbReference>
<evidence type="ECO:0000256" key="5">
    <source>
        <dbReference type="HAMAP-Rule" id="MF_00382"/>
    </source>
</evidence>
<dbReference type="GO" id="GO:0005840">
    <property type="term" value="C:ribosome"/>
    <property type="evidence" value="ECO:0007669"/>
    <property type="project" value="UniProtKB-KW"/>
</dbReference>
<dbReference type="EMBL" id="DSYQ01000006">
    <property type="protein sequence ID" value="HGT70958.1"/>
    <property type="molecule type" value="Genomic_DNA"/>
</dbReference>
<dbReference type="PANTHER" id="PTHR10986">
    <property type="entry name" value="39S RIBOSOMAL PROTEIN L20"/>
    <property type="match status" value="1"/>
</dbReference>
<comment type="function">
    <text evidence="5 6">Binds directly to 23S ribosomal RNA and is necessary for the in vitro assembly process of the 50S ribosomal subunit. It is not involved in the protein synthesizing functions of that subunit.</text>
</comment>
<comment type="similarity">
    <text evidence="1 5 6">Belongs to the bacterial ribosomal protein bL20 family.</text>
</comment>
<dbReference type="GO" id="GO:0000027">
    <property type="term" value="P:ribosomal large subunit assembly"/>
    <property type="evidence" value="ECO:0007669"/>
    <property type="project" value="UniProtKB-UniRule"/>
</dbReference>
<dbReference type="PRINTS" id="PR00062">
    <property type="entry name" value="RIBOSOMALL20"/>
</dbReference>
<sequence>MPRVKRAIITKKKHKALRSRAKGRRMLNRTSIKRARQADIKAGIQAYRDRKNKKRLFRGLWNIQIGAALKEYGISYSRFIKMLKDKKIEIDRKVLSSLAKNHPDTFKKLVESTK</sequence>
<dbReference type="HAMAP" id="MF_00382">
    <property type="entry name" value="Ribosomal_bL20"/>
    <property type="match status" value="1"/>
</dbReference>
<dbReference type="GO" id="GO:0019843">
    <property type="term" value="F:rRNA binding"/>
    <property type="evidence" value="ECO:0007669"/>
    <property type="project" value="UniProtKB-UniRule"/>
</dbReference>
<keyword evidence="5 6" id="KW-0694">RNA-binding</keyword>
<evidence type="ECO:0000256" key="4">
    <source>
        <dbReference type="ARBA" id="ARBA00035172"/>
    </source>
</evidence>
<proteinExistence type="inferred from homology"/>
<evidence type="ECO:0000256" key="1">
    <source>
        <dbReference type="ARBA" id="ARBA00007698"/>
    </source>
</evidence>
<accession>A0A7C4R4U3</accession>
<evidence type="ECO:0000256" key="3">
    <source>
        <dbReference type="ARBA" id="ARBA00023274"/>
    </source>
</evidence>
<name>A0A7C4R4U3_UNCC3</name>
<dbReference type="SUPFAM" id="SSF74731">
    <property type="entry name" value="Ribosomal protein L20"/>
    <property type="match status" value="1"/>
</dbReference>
<dbReference type="GO" id="GO:0006412">
    <property type="term" value="P:translation"/>
    <property type="evidence" value="ECO:0007669"/>
    <property type="project" value="InterPro"/>
</dbReference>
<reference evidence="7" key="1">
    <citation type="journal article" date="2020" name="mSystems">
        <title>Genome- and Community-Level Interaction Insights into Carbon Utilization and Element Cycling Functions of Hydrothermarchaeota in Hydrothermal Sediment.</title>
        <authorList>
            <person name="Zhou Z."/>
            <person name="Liu Y."/>
            <person name="Xu W."/>
            <person name="Pan J."/>
            <person name="Luo Z.H."/>
            <person name="Li M."/>
        </authorList>
    </citation>
    <scope>NUCLEOTIDE SEQUENCE [LARGE SCALE GENOMIC DNA]</scope>
    <source>
        <strain evidence="7">SpSt-579</strain>
    </source>
</reference>
<evidence type="ECO:0000256" key="6">
    <source>
        <dbReference type="RuleBase" id="RU000560"/>
    </source>
</evidence>
<keyword evidence="5 6" id="KW-0699">rRNA-binding</keyword>
<dbReference type="NCBIfam" id="TIGR01032">
    <property type="entry name" value="rplT_bact"/>
    <property type="match status" value="1"/>
</dbReference>
<protein>
    <recommendedName>
        <fullName evidence="4 5">Large ribosomal subunit protein bL20</fullName>
    </recommendedName>
</protein>
<dbReference type="GO" id="GO:0003735">
    <property type="term" value="F:structural constituent of ribosome"/>
    <property type="evidence" value="ECO:0007669"/>
    <property type="project" value="InterPro"/>
</dbReference>
<dbReference type="InterPro" id="IPR005813">
    <property type="entry name" value="Ribosomal_bL20"/>
</dbReference>
<evidence type="ECO:0000256" key="2">
    <source>
        <dbReference type="ARBA" id="ARBA00022980"/>
    </source>
</evidence>
<dbReference type="AlphaFoldDB" id="A0A7C4R4U3"/>
<dbReference type="Pfam" id="PF00453">
    <property type="entry name" value="Ribosomal_L20"/>
    <property type="match status" value="1"/>
</dbReference>
<keyword evidence="2 5" id="KW-0689">Ribosomal protein</keyword>
<dbReference type="InterPro" id="IPR035566">
    <property type="entry name" value="Ribosomal_protein_bL20_C"/>
</dbReference>
<dbReference type="GO" id="GO:1990904">
    <property type="term" value="C:ribonucleoprotein complex"/>
    <property type="evidence" value="ECO:0007669"/>
    <property type="project" value="UniProtKB-KW"/>
</dbReference>
<dbReference type="Gene3D" id="6.10.160.10">
    <property type="match status" value="1"/>
</dbReference>
<evidence type="ECO:0000313" key="7">
    <source>
        <dbReference type="EMBL" id="HGT70958.1"/>
    </source>
</evidence>
<keyword evidence="3 5" id="KW-0687">Ribonucleoprotein</keyword>
<dbReference type="Gene3D" id="1.10.1900.20">
    <property type="entry name" value="Ribosomal protein L20"/>
    <property type="match status" value="1"/>
</dbReference>